<dbReference type="InterPro" id="IPR034505">
    <property type="entry name" value="Coproporphyrinogen-III_oxidase"/>
</dbReference>
<dbReference type="PANTHER" id="PTHR13932">
    <property type="entry name" value="COPROPORPHYRINIGEN III OXIDASE"/>
    <property type="match status" value="1"/>
</dbReference>
<sequence>MPVSPPRSAYLHVPFCAHRCGYCNFTVVAGREDLSTVYLDAIERELAGLGGPCPVDTLYVGGGTPTRLSPPLLGRLLQSAREWFPPAPGYEWTVEANPADVGGELLDMLAAAGVTRLSLGGQSFHADKLAVLERDHSAEQIGDAIEACHERGLRASLDLIFAAPGETLDQWETDLRRAVSLDVGHISTYGLTFDKGSAFWSRRESGALLEVDEDLQREMYLAAIDRLGAADFEHYEVSNFARPGRRSRHNEAYWSGRGYYAAGPGAARYVNGVRETNHQSTTTYLKRVLAGESPVAFREELSPEMRAREQLVFGLRRLEGIDLLAFAGATGHAVQDLAGPQIDWLCGLGLLEQVEGRLRLTREGLLVSDAIWPDLL</sequence>
<keyword evidence="2" id="KW-0004">4Fe-4S</keyword>
<reference evidence="4 5" key="1">
    <citation type="submission" date="2019-02" db="EMBL/GenBank/DDBJ databases">
        <title>Deep-cultivation of Planctomycetes and their phenomic and genomic characterization uncovers novel biology.</title>
        <authorList>
            <person name="Wiegand S."/>
            <person name="Jogler M."/>
            <person name="Boedeker C."/>
            <person name="Pinto D."/>
            <person name="Vollmers J."/>
            <person name="Rivas-Marin E."/>
            <person name="Kohn T."/>
            <person name="Peeters S.H."/>
            <person name="Heuer A."/>
            <person name="Rast P."/>
            <person name="Oberbeckmann S."/>
            <person name="Bunk B."/>
            <person name="Jeske O."/>
            <person name="Meyerdierks A."/>
            <person name="Storesund J.E."/>
            <person name="Kallscheuer N."/>
            <person name="Luecker S."/>
            <person name="Lage O.M."/>
            <person name="Pohl T."/>
            <person name="Merkel B.J."/>
            <person name="Hornburger P."/>
            <person name="Mueller R.-W."/>
            <person name="Bruemmer F."/>
            <person name="Labrenz M."/>
            <person name="Spormann A.M."/>
            <person name="Op Den Camp H."/>
            <person name="Overmann J."/>
            <person name="Amann R."/>
            <person name="Jetten M.S.M."/>
            <person name="Mascher T."/>
            <person name="Medema M.H."/>
            <person name="Devos D.P."/>
            <person name="Kaster A.-K."/>
            <person name="Ovreas L."/>
            <person name="Rohde M."/>
            <person name="Galperin M.Y."/>
            <person name="Jogler C."/>
        </authorList>
    </citation>
    <scope>NUCLEOTIDE SEQUENCE [LARGE SCALE GENOMIC DNA]</scope>
    <source>
        <strain evidence="4 5">Pla123a</strain>
    </source>
</reference>
<comment type="caution">
    <text evidence="4">The sequence shown here is derived from an EMBL/GenBank/DDBJ whole genome shotgun (WGS) entry which is preliminary data.</text>
</comment>
<evidence type="ECO:0000313" key="5">
    <source>
        <dbReference type="Proteomes" id="UP000318478"/>
    </source>
</evidence>
<evidence type="ECO:0000256" key="1">
    <source>
        <dbReference type="ARBA" id="ARBA00006100"/>
    </source>
</evidence>
<keyword evidence="2" id="KW-0963">Cytoplasm</keyword>
<dbReference type="GO" id="GO:0004109">
    <property type="term" value="F:coproporphyrinogen oxidase activity"/>
    <property type="evidence" value="ECO:0007669"/>
    <property type="project" value="InterPro"/>
</dbReference>
<dbReference type="NCBIfam" id="TIGR00539">
    <property type="entry name" value="hemN_rel"/>
    <property type="match status" value="1"/>
</dbReference>
<evidence type="ECO:0000259" key="3">
    <source>
        <dbReference type="PROSITE" id="PS51918"/>
    </source>
</evidence>
<dbReference type="AlphaFoldDB" id="A0A5C5YQ82"/>
<dbReference type="SFLD" id="SFLDS00029">
    <property type="entry name" value="Radical_SAM"/>
    <property type="match status" value="1"/>
</dbReference>
<keyword evidence="2" id="KW-0949">S-adenosyl-L-methionine</keyword>
<dbReference type="GO" id="GO:0005737">
    <property type="term" value="C:cytoplasm"/>
    <property type="evidence" value="ECO:0007669"/>
    <property type="project" value="UniProtKB-SubCell"/>
</dbReference>
<dbReference type="InterPro" id="IPR010723">
    <property type="entry name" value="HemN_C"/>
</dbReference>
<dbReference type="PANTHER" id="PTHR13932:SF5">
    <property type="entry name" value="RADICAL S-ADENOSYL METHIONINE DOMAIN-CONTAINING PROTEIN 1, MITOCHONDRIAL"/>
    <property type="match status" value="1"/>
</dbReference>
<keyword evidence="4" id="KW-0560">Oxidoreductase</keyword>
<accession>A0A5C5YQ82</accession>
<dbReference type="SFLD" id="SFLDG01065">
    <property type="entry name" value="anaerobic_coproporphyrinogen-I"/>
    <property type="match status" value="1"/>
</dbReference>
<dbReference type="InterPro" id="IPR023404">
    <property type="entry name" value="rSAM_horseshoe"/>
</dbReference>
<dbReference type="SUPFAM" id="SSF102114">
    <property type="entry name" value="Radical SAM enzymes"/>
    <property type="match status" value="1"/>
</dbReference>
<keyword evidence="2" id="KW-0408">Iron</keyword>
<comment type="similarity">
    <text evidence="1">Belongs to the anaerobic coproporphyrinogen-III oxidase family. HemW subfamily.</text>
</comment>
<dbReference type="PROSITE" id="PS51918">
    <property type="entry name" value="RADICAL_SAM"/>
    <property type="match status" value="1"/>
</dbReference>
<keyword evidence="2" id="KW-0143">Chaperone</keyword>
<keyword evidence="5" id="KW-1185">Reference proteome</keyword>
<proteinExistence type="inferred from homology"/>
<dbReference type="InterPro" id="IPR007197">
    <property type="entry name" value="rSAM"/>
</dbReference>
<dbReference type="GO" id="GO:0051539">
    <property type="term" value="F:4 iron, 4 sulfur cluster binding"/>
    <property type="evidence" value="ECO:0007669"/>
    <property type="project" value="UniProtKB-UniRule"/>
</dbReference>
<organism evidence="4 5">
    <name type="scientific">Posidoniimonas polymericola</name>
    <dbReference type="NCBI Taxonomy" id="2528002"/>
    <lineage>
        <taxon>Bacteria</taxon>
        <taxon>Pseudomonadati</taxon>
        <taxon>Planctomycetota</taxon>
        <taxon>Planctomycetia</taxon>
        <taxon>Pirellulales</taxon>
        <taxon>Lacipirellulaceae</taxon>
        <taxon>Posidoniimonas</taxon>
    </lineage>
</organism>
<dbReference type="Pfam" id="PF06969">
    <property type="entry name" value="HemN_C"/>
    <property type="match status" value="1"/>
</dbReference>
<dbReference type="CDD" id="cd01335">
    <property type="entry name" value="Radical_SAM"/>
    <property type="match status" value="1"/>
</dbReference>
<keyword evidence="2" id="KW-0411">Iron-sulfur</keyword>
<dbReference type="Proteomes" id="UP000318478">
    <property type="component" value="Unassembled WGS sequence"/>
</dbReference>
<dbReference type="InterPro" id="IPR004559">
    <property type="entry name" value="HemW-like"/>
</dbReference>
<keyword evidence="2" id="KW-0349">Heme</keyword>
<dbReference type="Pfam" id="PF04055">
    <property type="entry name" value="Radical_SAM"/>
    <property type="match status" value="1"/>
</dbReference>
<dbReference type="InterPro" id="IPR006638">
    <property type="entry name" value="Elp3/MiaA/NifB-like_rSAM"/>
</dbReference>
<evidence type="ECO:0000256" key="2">
    <source>
        <dbReference type="RuleBase" id="RU364116"/>
    </source>
</evidence>
<dbReference type="SFLD" id="SFLDF00562">
    <property type="entry name" value="HemN-like__clustered_with_heat"/>
    <property type="match status" value="1"/>
</dbReference>
<dbReference type="RefSeq" id="WP_146587433.1">
    <property type="nucleotide sequence ID" value="NZ_SJPO01000005.1"/>
</dbReference>
<evidence type="ECO:0000313" key="4">
    <source>
        <dbReference type="EMBL" id="TWT77122.1"/>
    </source>
</evidence>
<dbReference type="GO" id="GO:0006779">
    <property type="term" value="P:porphyrin-containing compound biosynthetic process"/>
    <property type="evidence" value="ECO:0007669"/>
    <property type="project" value="InterPro"/>
</dbReference>
<dbReference type="SFLD" id="SFLDG01082">
    <property type="entry name" value="B12-binding_domain_containing"/>
    <property type="match status" value="1"/>
</dbReference>
<dbReference type="SMART" id="SM00729">
    <property type="entry name" value="Elp3"/>
    <property type="match status" value="1"/>
</dbReference>
<protein>
    <recommendedName>
        <fullName evidence="2">Heme chaperone HemW</fullName>
    </recommendedName>
</protein>
<name>A0A5C5YQ82_9BACT</name>
<comment type="function">
    <text evidence="2">Probably acts as a heme chaperone, transferring heme to an unknown acceptor. Binds one molecule of heme per monomer, possibly covalently. Binds 1 [4Fe-4S] cluster. The cluster is coordinated with 3 cysteines and an exchangeable S-adenosyl-L-methionine.</text>
</comment>
<keyword evidence="2" id="KW-0479">Metal-binding</keyword>
<feature type="domain" description="Radical SAM core" evidence="3">
    <location>
        <begin position="1"/>
        <end position="230"/>
    </location>
</feature>
<gene>
    <name evidence="4" type="ORF">Pla123a_25530</name>
</gene>
<dbReference type="OrthoDB" id="9808022at2"/>
<dbReference type="GO" id="GO:0046872">
    <property type="term" value="F:metal ion binding"/>
    <property type="evidence" value="ECO:0007669"/>
    <property type="project" value="UniProtKB-UniRule"/>
</dbReference>
<dbReference type="EMBL" id="SJPO01000005">
    <property type="protein sequence ID" value="TWT77122.1"/>
    <property type="molecule type" value="Genomic_DNA"/>
</dbReference>
<dbReference type="Gene3D" id="3.80.30.20">
    <property type="entry name" value="tm_1862 like domain"/>
    <property type="match status" value="1"/>
</dbReference>
<comment type="subcellular location">
    <subcellularLocation>
        <location evidence="2">Cytoplasm</location>
    </subcellularLocation>
</comment>
<dbReference type="InterPro" id="IPR058240">
    <property type="entry name" value="rSAM_sf"/>
</dbReference>